<comment type="caution">
    <text evidence="1">The sequence shown here is derived from an EMBL/GenBank/DDBJ whole genome shotgun (WGS) entry which is preliminary data.</text>
</comment>
<protein>
    <submittedName>
        <fullName evidence="1">Uncharacterized protein</fullName>
    </submittedName>
</protein>
<reference evidence="1 2" key="1">
    <citation type="submission" date="2015-12" db="EMBL/GenBank/DDBJ databases">
        <authorList>
            <person name="Shamseldin A."/>
            <person name="Moawad H."/>
            <person name="Abd El-Rahim W.M."/>
            <person name="Sadowsky M.J."/>
        </authorList>
    </citation>
    <scope>NUCLEOTIDE SEQUENCE [LARGE SCALE GENOMIC DNA]</scope>
    <source>
        <strain evidence="1 2">WF1</strain>
    </source>
</reference>
<proteinExistence type="predicted"/>
<dbReference type="AlphaFoldDB" id="A0A1V8M918"/>
<sequence>MEISKIKQQLISQKPLTQPQQNYLINVATSIEQGLPLDFIFEHTKIIPLARGKKSAQYQHFKKQRDLILKRATSLLQGSDYGRCTELAEVVKTINKALKSGAFEPKTELETLIIEIIKTGVKIPSTPRQLYNIIYS</sequence>
<gene>
    <name evidence="1" type="ORF">AU255_09210</name>
</gene>
<dbReference type="EMBL" id="LPUF01000001">
    <property type="protein sequence ID" value="OQK18016.1"/>
    <property type="molecule type" value="Genomic_DNA"/>
</dbReference>
<accession>A0A1V8M918</accession>
<organism evidence="1 2">
    <name type="scientific">Methyloprofundus sedimenti</name>
    <dbReference type="NCBI Taxonomy" id="1420851"/>
    <lineage>
        <taxon>Bacteria</taxon>
        <taxon>Pseudomonadati</taxon>
        <taxon>Pseudomonadota</taxon>
        <taxon>Gammaproteobacteria</taxon>
        <taxon>Methylococcales</taxon>
        <taxon>Methylococcaceae</taxon>
        <taxon>Methyloprofundus</taxon>
    </lineage>
</organism>
<dbReference type="STRING" id="1420851.AU255_09210"/>
<evidence type="ECO:0000313" key="1">
    <source>
        <dbReference type="EMBL" id="OQK18016.1"/>
    </source>
</evidence>
<name>A0A1V8M918_9GAMM</name>
<dbReference type="RefSeq" id="WP_080522621.1">
    <property type="nucleotide sequence ID" value="NZ_LPUF01000001.1"/>
</dbReference>
<evidence type="ECO:0000313" key="2">
    <source>
        <dbReference type="Proteomes" id="UP000191980"/>
    </source>
</evidence>
<keyword evidence="2" id="KW-1185">Reference proteome</keyword>
<dbReference type="Proteomes" id="UP000191980">
    <property type="component" value="Unassembled WGS sequence"/>
</dbReference>